<keyword evidence="21" id="KW-1185">Reference proteome</keyword>
<reference evidence="20 21" key="1">
    <citation type="submission" date="2019-01" db="EMBL/GenBank/DDBJ databases">
        <title>Spirosoma flava sp. nov., a propanil-degrading bacterium isolated from herbicide-contaminated soil.</title>
        <authorList>
            <person name="Zhang L."/>
            <person name="Jiang J.-D."/>
        </authorList>
    </citation>
    <scope>NUCLEOTIDE SEQUENCE [LARGE SCALE GENOMIC DNA]</scope>
    <source>
        <strain evidence="20 21">TY50</strain>
    </source>
</reference>
<evidence type="ECO:0000256" key="5">
    <source>
        <dbReference type="ARBA" id="ARBA00004692"/>
    </source>
</evidence>
<keyword evidence="20" id="KW-0548">Nucleotidyltransferase</keyword>
<evidence type="ECO:0000256" key="1">
    <source>
        <dbReference type="ARBA" id="ARBA00000312"/>
    </source>
</evidence>
<dbReference type="Proteomes" id="UP000290407">
    <property type="component" value="Unassembled WGS sequence"/>
</dbReference>
<evidence type="ECO:0000256" key="19">
    <source>
        <dbReference type="PIRSR" id="PIRSR006135-2"/>
    </source>
</evidence>
<evidence type="ECO:0000256" key="2">
    <source>
        <dbReference type="ARBA" id="ARBA00000711"/>
    </source>
</evidence>
<dbReference type="GO" id="GO:0005524">
    <property type="term" value="F:ATP binding"/>
    <property type="evidence" value="ECO:0007669"/>
    <property type="project" value="UniProtKB-KW"/>
</dbReference>
<dbReference type="GO" id="GO:0005525">
    <property type="term" value="F:GTP binding"/>
    <property type="evidence" value="ECO:0007669"/>
    <property type="project" value="UniProtKB-KW"/>
</dbReference>
<dbReference type="AlphaFoldDB" id="A0A4V1RVM5"/>
<feature type="binding site" evidence="19">
    <location>
        <begin position="55"/>
        <end position="58"/>
    </location>
    <ligand>
        <name>GTP</name>
        <dbReference type="ChEBI" id="CHEBI:37565"/>
    </ligand>
</feature>
<evidence type="ECO:0000256" key="7">
    <source>
        <dbReference type="ARBA" id="ARBA00007490"/>
    </source>
</evidence>
<comment type="pathway">
    <text evidence="6">Cofactor biosynthesis; adenosylcobalamin biosynthesis; adenosylcobalamin from cob(II)yrinate a,c-diamide: step 5/7.</text>
</comment>
<keyword evidence="11 20" id="KW-0808">Transferase</keyword>
<keyword evidence="12 19" id="KW-0547">Nucleotide-binding</keyword>
<evidence type="ECO:0000256" key="4">
    <source>
        <dbReference type="ARBA" id="ARBA00003889"/>
    </source>
</evidence>
<dbReference type="UniPathway" id="UPA00148">
    <property type="reaction ID" value="UER00236"/>
</dbReference>
<dbReference type="InterPro" id="IPR003203">
    <property type="entry name" value="CobU/CobP"/>
</dbReference>
<evidence type="ECO:0000256" key="10">
    <source>
        <dbReference type="ARBA" id="ARBA00022573"/>
    </source>
</evidence>
<evidence type="ECO:0000256" key="13">
    <source>
        <dbReference type="ARBA" id="ARBA00022777"/>
    </source>
</evidence>
<keyword evidence="13 20" id="KW-0418">Kinase</keyword>
<feature type="binding site" evidence="19">
    <location>
        <position position="84"/>
    </location>
    <ligand>
        <name>GTP</name>
        <dbReference type="ChEBI" id="CHEBI:37565"/>
    </ligand>
</feature>
<evidence type="ECO:0000256" key="17">
    <source>
        <dbReference type="ARBA" id="ARBA00030571"/>
    </source>
</evidence>
<keyword evidence="15 19" id="KW-0342">GTP-binding</keyword>
<comment type="similarity">
    <text evidence="7">Belongs to the CobU/CobP family.</text>
</comment>
<dbReference type="GO" id="GO:0043752">
    <property type="term" value="F:adenosylcobinamide kinase activity"/>
    <property type="evidence" value="ECO:0007669"/>
    <property type="project" value="UniProtKB-EC"/>
</dbReference>
<evidence type="ECO:0000256" key="16">
    <source>
        <dbReference type="ARBA" id="ARBA00029570"/>
    </source>
</evidence>
<dbReference type="RefSeq" id="WP_129605133.1">
    <property type="nucleotide sequence ID" value="NZ_SBLB01000008.1"/>
</dbReference>
<evidence type="ECO:0000256" key="6">
    <source>
        <dbReference type="ARBA" id="ARBA00005159"/>
    </source>
</evidence>
<evidence type="ECO:0000313" key="20">
    <source>
        <dbReference type="EMBL" id="RYC67288.1"/>
    </source>
</evidence>
<sequence>MPHQPTFLQLITGGARSGKSRYAQQLARAWSPNPVYVATAQVWDDEFAGRVDRHRHDRGPEWTVLEEPRHVSRLPLASRVVLIDCVTLWLTTFFVDTRQDVDESLALFRQEIDALLTLPGQFIIVTNELGMGVHAETAVGRAFTDLQGWANQYVASRADAVTLMVSGLPLAVKQPLL</sequence>
<evidence type="ECO:0000313" key="21">
    <source>
        <dbReference type="Proteomes" id="UP000290407"/>
    </source>
</evidence>
<comment type="function">
    <text evidence="4">Catalyzes ATP-dependent phosphorylation of adenosylcobinamide and addition of GMP to adenosylcobinamide phosphate.</text>
</comment>
<evidence type="ECO:0000256" key="3">
    <source>
        <dbReference type="ARBA" id="ARBA00001522"/>
    </source>
</evidence>
<dbReference type="SUPFAM" id="SSF52540">
    <property type="entry name" value="P-loop containing nucleoside triphosphate hydrolases"/>
    <property type="match status" value="1"/>
</dbReference>
<dbReference type="Pfam" id="PF02283">
    <property type="entry name" value="CobU"/>
    <property type="match status" value="1"/>
</dbReference>
<comment type="catalytic activity">
    <reaction evidence="3">
        <text>adenosylcob(III)inamide + GTP = adenosylcob(III)inamide phosphate + GDP + H(+)</text>
        <dbReference type="Rhea" id="RHEA:15765"/>
        <dbReference type="ChEBI" id="CHEBI:2480"/>
        <dbReference type="ChEBI" id="CHEBI:15378"/>
        <dbReference type="ChEBI" id="CHEBI:37565"/>
        <dbReference type="ChEBI" id="CHEBI:58189"/>
        <dbReference type="ChEBI" id="CHEBI:58502"/>
        <dbReference type="EC" id="2.7.1.156"/>
    </reaction>
</comment>
<evidence type="ECO:0000256" key="12">
    <source>
        <dbReference type="ARBA" id="ARBA00022741"/>
    </source>
</evidence>
<dbReference type="GO" id="GO:0009236">
    <property type="term" value="P:cobalamin biosynthetic process"/>
    <property type="evidence" value="ECO:0007669"/>
    <property type="project" value="UniProtKB-UniPathway"/>
</dbReference>
<dbReference type="PANTHER" id="PTHR34848:SF1">
    <property type="entry name" value="BIFUNCTIONAL ADENOSYLCOBALAMIN BIOSYNTHESIS PROTEIN COBU"/>
    <property type="match status" value="1"/>
</dbReference>
<keyword evidence="14" id="KW-0067">ATP-binding</keyword>
<organism evidence="20 21">
    <name type="scientific">Spirosoma sordidisoli</name>
    <dbReference type="NCBI Taxonomy" id="2502893"/>
    <lineage>
        <taxon>Bacteria</taxon>
        <taxon>Pseudomonadati</taxon>
        <taxon>Bacteroidota</taxon>
        <taxon>Cytophagia</taxon>
        <taxon>Cytophagales</taxon>
        <taxon>Cytophagaceae</taxon>
        <taxon>Spirosoma</taxon>
    </lineage>
</organism>
<comment type="catalytic activity">
    <reaction evidence="1">
        <text>adenosylcob(III)inamide + ATP = adenosylcob(III)inamide phosphate + ADP + H(+)</text>
        <dbReference type="Rhea" id="RHEA:15769"/>
        <dbReference type="ChEBI" id="CHEBI:2480"/>
        <dbReference type="ChEBI" id="CHEBI:15378"/>
        <dbReference type="ChEBI" id="CHEBI:30616"/>
        <dbReference type="ChEBI" id="CHEBI:58502"/>
        <dbReference type="ChEBI" id="CHEBI:456216"/>
        <dbReference type="EC" id="2.7.1.156"/>
    </reaction>
</comment>
<dbReference type="GO" id="GO:0008820">
    <property type="term" value="F:cobinamide phosphate guanylyltransferase activity"/>
    <property type="evidence" value="ECO:0007669"/>
    <property type="project" value="UniProtKB-EC"/>
</dbReference>
<evidence type="ECO:0000256" key="8">
    <source>
        <dbReference type="ARBA" id="ARBA00012016"/>
    </source>
</evidence>
<feature type="binding site" evidence="19">
    <location>
        <begin position="13"/>
        <end position="20"/>
    </location>
    <ligand>
        <name>GTP</name>
        <dbReference type="ChEBI" id="CHEBI:37565"/>
    </ligand>
</feature>
<comment type="caution">
    <text evidence="20">The sequence shown here is derived from an EMBL/GenBank/DDBJ whole genome shotgun (WGS) entry which is preliminary data.</text>
</comment>
<evidence type="ECO:0000256" key="11">
    <source>
        <dbReference type="ARBA" id="ARBA00022679"/>
    </source>
</evidence>
<dbReference type="PIRSF" id="PIRSF006135">
    <property type="entry name" value="CobU"/>
    <property type="match status" value="1"/>
</dbReference>
<dbReference type="EMBL" id="SBLB01000008">
    <property type="protein sequence ID" value="RYC67288.1"/>
    <property type="molecule type" value="Genomic_DNA"/>
</dbReference>
<dbReference type="EC" id="2.7.7.62" evidence="9"/>
<proteinExistence type="inferred from homology"/>
<dbReference type="PANTHER" id="PTHR34848">
    <property type="match status" value="1"/>
</dbReference>
<feature type="binding site" evidence="19">
    <location>
        <begin position="38"/>
        <end position="40"/>
    </location>
    <ligand>
        <name>GTP</name>
        <dbReference type="ChEBI" id="CHEBI:37565"/>
    </ligand>
</feature>
<dbReference type="EC" id="2.7.1.156" evidence="8"/>
<dbReference type="InterPro" id="IPR027417">
    <property type="entry name" value="P-loop_NTPase"/>
</dbReference>
<feature type="binding site" evidence="19">
    <location>
        <position position="66"/>
    </location>
    <ligand>
        <name>GTP</name>
        <dbReference type="ChEBI" id="CHEBI:37565"/>
    </ligand>
</feature>
<comment type="pathway">
    <text evidence="5">Cofactor biosynthesis; adenosylcobalamin biosynthesis; adenosylcobalamin from cob(II)yrinate a,c-diamide: step 6/7.</text>
</comment>
<accession>A0A4V1RVM5</accession>
<evidence type="ECO:0000256" key="15">
    <source>
        <dbReference type="ARBA" id="ARBA00023134"/>
    </source>
</evidence>
<protein>
    <recommendedName>
        <fullName evidence="16">Adenosylcobinamide kinase</fullName>
        <ecNumber evidence="8">2.7.1.156</ecNumber>
        <ecNumber evidence="9">2.7.7.62</ecNumber>
    </recommendedName>
    <alternativeName>
        <fullName evidence="17">Adenosylcobinamide-phosphate guanylyltransferase</fullName>
    </alternativeName>
</protein>
<gene>
    <name evidence="20" type="ORF">EQG79_24535</name>
</gene>
<comment type="catalytic activity">
    <reaction evidence="2">
        <text>adenosylcob(III)inamide phosphate + GTP + H(+) = adenosylcob(III)inamide-GDP + diphosphate</text>
        <dbReference type="Rhea" id="RHEA:22712"/>
        <dbReference type="ChEBI" id="CHEBI:15378"/>
        <dbReference type="ChEBI" id="CHEBI:33019"/>
        <dbReference type="ChEBI" id="CHEBI:37565"/>
        <dbReference type="ChEBI" id="CHEBI:58502"/>
        <dbReference type="ChEBI" id="CHEBI:60487"/>
        <dbReference type="EC" id="2.7.7.62"/>
    </reaction>
</comment>
<evidence type="ECO:0000256" key="14">
    <source>
        <dbReference type="ARBA" id="ARBA00022840"/>
    </source>
</evidence>
<evidence type="ECO:0000256" key="18">
    <source>
        <dbReference type="PIRSR" id="PIRSR006135-1"/>
    </source>
</evidence>
<evidence type="ECO:0000256" key="9">
    <source>
        <dbReference type="ARBA" id="ARBA00012523"/>
    </source>
</evidence>
<dbReference type="Gene3D" id="3.40.50.300">
    <property type="entry name" value="P-loop containing nucleotide triphosphate hydrolases"/>
    <property type="match status" value="1"/>
</dbReference>
<keyword evidence="10" id="KW-0169">Cobalamin biosynthesis</keyword>
<feature type="active site" description="GMP-histidine intermediate" evidence="18">
    <location>
        <position position="54"/>
    </location>
</feature>
<name>A0A4V1RVM5_9BACT</name>
<dbReference type="CDD" id="cd00544">
    <property type="entry name" value="CobU"/>
    <property type="match status" value="1"/>
</dbReference>